<reference evidence="3 4" key="1">
    <citation type="journal article" date="2015" name="Nature">
        <title>rRNA introns, odd ribosomes, and small enigmatic genomes across a large radiation of phyla.</title>
        <authorList>
            <person name="Brown C.T."/>
            <person name="Hug L.A."/>
            <person name="Thomas B.C."/>
            <person name="Sharon I."/>
            <person name="Castelle C.J."/>
            <person name="Singh A."/>
            <person name="Wilkins M.J."/>
            <person name="Williams K.H."/>
            <person name="Banfield J.F."/>
        </authorList>
    </citation>
    <scope>NUCLEOTIDE SEQUENCE [LARGE SCALE GENOMIC DNA]</scope>
</reference>
<feature type="region of interest" description="Disordered" evidence="1">
    <location>
        <begin position="181"/>
        <end position="205"/>
    </location>
</feature>
<protein>
    <submittedName>
        <fullName evidence="3">Uncharacterized protein</fullName>
    </submittedName>
</protein>
<proteinExistence type="predicted"/>
<evidence type="ECO:0000313" key="4">
    <source>
        <dbReference type="Proteomes" id="UP000033876"/>
    </source>
</evidence>
<keyword evidence="2" id="KW-1133">Transmembrane helix</keyword>
<evidence type="ECO:0000256" key="2">
    <source>
        <dbReference type="SAM" id="Phobius"/>
    </source>
</evidence>
<name>A0A0G0GXG9_9BACT</name>
<dbReference type="AlphaFoldDB" id="A0A0G0GXG9"/>
<sequence length="325" mass="36201">MFGIRLKSSTLTKSVWIEPLSRQDEDSSWSPYKFFRVNFCYELPSTGNAGSYNEQQMLDEVRTACEFVIHNKIYAKVIMTRGGNPKTVALIREEVLALIPAMMAEIHNHLQQSLTHFGVTFRGVKSLVPSVKGPKEVYSNNLAAAVIAVALLLAGVAGFMIYKSPNPEMPKPRIIERQKSDYVPSPAPTPTPTPAPRENNGGGHVKVKPRTIQVAEYRLVKVDTIEAHPNINLSGKVTSFSTYKNSEHNAIDWFPLDQVLVSCNKQTPSLEEPRNPPNVQIGEIAPAPKERGVGLVKNLTFVSPFYEPVRVVVCRYKKTMVTKQV</sequence>
<accession>A0A0G0GXG9</accession>
<comment type="caution">
    <text evidence="3">The sequence shown here is derived from an EMBL/GenBank/DDBJ whole genome shotgun (WGS) entry which is preliminary data.</text>
</comment>
<feature type="transmembrane region" description="Helical" evidence="2">
    <location>
        <begin position="142"/>
        <end position="162"/>
    </location>
</feature>
<evidence type="ECO:0000313" key="3">
    <source>
        <dbReference type="EMBL" id="KKQ35668.1"/>
    </source>
</evidence>
<evidence type="ECO:0000256" key="1">
    <source>
        <dbReference type="SAM" id="MobiDB-lite"/>
    </source>
</evidence>
<dbReference type="Proteomes" id="UP000033876">
    <property type="component" value="Unassembled WGS sequence"/>
</dbReference>
<keyword evidence="2" id="KW-0472">Membrane</keyword>
<keyword evidence="2" id="KW-0812">Transmembrane</keyword>
<organism evidence="3 4">
    <name type="scientific">Candidatus Nomurabacteria bacterium GW2011_GWB1_37_5</name>
    <dbReference type="NCBI Taxonomy" id="1618742"/>
    <lineage>
        <taxon>Bacteria</taxon>
        <taxon>Candidatus Nomuraibacteriota</taxon>
    </lineage>
</organism>
<gene>
    <name evidence="3" type="ORF">US50_C0008G0009</name>
</gene>
<dbReference type="EMBL" id="LBTF01000008">
    <property type="protein sequence ID" value="KKQ35668.1"/>
    <property type="molecule type" value="Genomic_DNA"/>
</dbReference>
<feature type="compositionally biased region" description="Pro residues" evidence="1">
    <location>
        <begin position="185"/>
        <end position="195"/>
    </location>
</feature>